<dbReference type="Proteomes" id="UP000318416">
    <property type="component" value="Unassembled WGS sequence"/>
</dbReference>
<proteinExistence type="predicted"/>
<gene>
    <name evidence="1" type="ORF">FB465_2075</name>
</gene>
<name>A0A561EN69_9ACTN</name>
<dbReference type="AlphaFoldDB" id="A0A561EN69"/>
<sequence>MNGRPQPATDPVDRIVRIVRTIENATVSQLKEAFHRLGWPLLFTVTEAPQSEIAEEPTR</sequence>
<accession>A0A561EN69</accession>
<dbReference type="EMBL" id="VIVR01000001">
    <property type="protein sequence ID" value="TWE17071.1"/>
    <property type="molecule type" value="Genomic_DNA"/>
</dbReference>
<comment type="caution">
    <text evidence="1">The sequence shown here is derived from an EMBL/GenBank/DDBJ whole genome shotgun (WGS) entry which is preliminary data.</text>
</comment>
<evidence type="ECO:0000313" key="2">
    <source>
        <dbReference type="Proteomes" id="UP000318416"/>
    </source>
</evidence>
<dbReference type="RefSeq" id="WP_145789622.1">
    <property type="nucleotide sequence ID" value="NZ_BAAABR010000089.1"/>
</dbReference>
<reference evidence="1 2" key="1">
    <citation type="submission" date="2019-06" db="EMBL/GenBank/DDBJ databases">
        <title>Sequencing the genomes of 1000 actinobacteria strains.</title>
        <authorList>
            <person name="Klenk H.-P."/>
        </authorList>
    </citation>
    <scope>NUCLEOTIDE SEQUENCE [LARGE SCALE GENOMIC DNA]</scope>
    <source>
        <strain evidence="1 2">DSM 41649</strain>
    </source>
</reference>
<organism evidence="1 2">
    <name type="scientific">Kitasatospora atroaurantiaca</name>
    <dbReference type="NCBI Taxonomy" id="285545"/>
    <lineage>
        <taxon>Bacteria</taxon>
        <taxon>Bacillati</taxon>
        <taxon>Actinomycetota</taxon>
        <taxon>Actinomycetes</taxon>
        <taxon>Kitasatosporales</taxon>
        <taxon>Streptomycetaceae</taxon>
        <taxon>Kitasatospora</taxon>
    </lineage>
</organism>
<evidence type="ECO:0000313" key="1">
    <source>
        <dbReference type="EMBL" id="TWE17071.1"/>
    </source>
</evidence>
<protein>
    <submittedName>
        <fullName evidence="1">Uncharacterized protein</fullName>
    </submittedName>
</protein>
<keyword evidence="2" id="KW-1185">Reference proteome</keyword>